<dbReference type="GeneID" id="111114869"/>
<reference evidence="2" key="1">
    <citation type="submission" date="2025-08" db="UniProtKB">
        <authorList>
            <consortium name="RefSeq"/>
        </authorList>
    </citation>
    <scope>IDENTIFICATION</scope>
    <source>
        <tissue evidence="2">Whole sample</tissue>
    </source>
</reference>
<sequence>MEEYRDLSQETLNSQELFQDGNYPGHDLENMQEQHLNSDNIKAILTELKHLRREVEELKGLMCRNNGKAFQVETCSFKDRLHHFLRSLFTKIFWMNAQNEDFQTEVQSCLKYENAEKDSSAFRKVSSFGNIKFTEFRGQLKRRLTQQGKVDLKKLKLAEFTRYIFRPFCRPGEEVFSLERKRNALLLRCFLYRQKVYVLNSTQMPMTDNFSWEEFRTYFVAHIGQSSERWSQYEENDLKRCRIVTDATQGAQ</sequence>
<gene>
    <name evidence="2" type="primary">LOC111114869</name>
</gene>
<evidence type="ECO:0000313" key="1">
    <source>
        <dbReference type="Proteomes" id="UP000694844"/>
    </source>
</evidence>
<dbReference type="AlphaFoldDB" id="A0A8B8C0K7"/>
<proteinExistence type="predicted"/>
<name>A0A8B8C0K7_CRAVI</name>
<evidence type="ECO:0000313" key="2">
    <source>
        <dbReference type="RefSeq" id="XP_022309100.1"/>
    </source>
</evidence>
<dbReference type="OrthoDB" id="6153257at2759"/>
<accession>A0A8B8C0K7</accession>
<dbReference type="RefSeq" id="XP_022309100.1">
    <property type="nucleotide sequence ID" value="XM_022453392.1"/>
</dbReference>
<dbReference type="Proteomes" id="UP000694844">
    <property type="component" value="Chromosome 9"/>
</dbReference>
<protein>
    <submittedName>
        <fullName evidence="2">Uncharacterized protein LOC111114869</fullName>
    </submittedName>
</protein>
<organism evidence="1 2">
    <name type="scientific">Crassostrea virginica</name>
    <name type="common">Eastern oyster</name>
    <dbReference type="NCBI Taxonomy" id="6565"/>
    <lineage>
        <taxon>Eukaryota</taxon>
        <taxon>Metazoa</taxon>
        <taxon>Spiralia</taxon>
        <taxon>Lophotrochozoa</taxon>
        <taxon>Mollusca</taxon>
        <taxon>Bivalvia</taxon>
        <taxon>Autobranchia</taxon>
        <taxon>Pteriomorphia</taxon>
        <taxon>Ostreida</taxon>
        <taxon>Ostreoidea</taxon>
        <taxon>Ostreidae</taxon>
        <taxon>Crassostrea</taxon>
    </lineage>
</organism>
<dbReference type="KEGG" id="cvn:111114869"/>
<keyword evidence="1" id="KW-1185">Reference proteome</keyword>